<dbReference type="PANTHER" id="PTHR42829">
    <property type="entry name" value="NADH-UBIQUINONE OXIDOREDUCTASE CHAIN 5"/>
    <property type="match status" value="1"/>
</dbReference>
<gene>
    <name evidence="9" type="ordered locus">Halhy_0327</name>
</gene>
<feature type="transmembrane region" description="Helical" evidence="6">
    <location>
        <begin position="6"/>
        <end position="23"/>
    </location>
</feature>
<accession>F4KW41</accession>
<dbReference type="GO" id="GO:0008137">
    <property type="term" value="F:NADH dehydrogenase (ubiquinone) activity"/>
    <property type="evidence" value="ECO:0007669"/>
    <property type="project" value="InterPro"/>
</dbReference>
<keyword evidence="2 5" id="KW-0812">Transmembrane</keyword>
<feature type="transmembrane region" description="Helical" evidence="6">
    <location>
        <begin position="610"/>
        <end position="630"/>
    </location>
</feature>
<dbReference type="Proteomes" id="UP000008461">
    <property type="component" value="Chromosome"/>
</dbReference>
<dbReference type="InterPro" id="IPR001750">
    <property type="entry name" value="ND/Mrp_TM"/>
</dbReference>
<dbReference type="PRINTS" id="PR01434">
    <property type="entry name" value="NADHDHGNASE5"/>
</dbReference>
<dbReference type="GO" id="GO:0042773">
    <property type="term" value="P:ATP synthesis coupled electron transport"/>
    <property type="evidence" value="ECO:0007669"/>
    <property type="project" value="InterPro"/>
</dbReference>
<feature type="transmembrane region" description="Helical" evidence="6">
    <location>
        <begin position="30"/>
        <end position="56"/>
    </location>
</feature>
<feature type="transmembrane region" description="Helical" evidence="6">
    <location>
        <begin position="509"/>
        <end position="530"/>
    </location>
</feature>
<dbReference type="RefSeq" id="WP_013762803.1">
    <property type="nucleotide sequence ID" value="NC_015510.1"/>
</dbReference>
<feature type="transmembrane region" description="Helical" evidence="6">
    <location>
        <begin position="137"/>
        <end position="157"/>
    </location>
</feature>
<dbReference type="GO" id="GO:0015990">
    <property type="term" value="P:electron transport coupled proton transport"/>
    <property type="evidence" value="ECO:0007669"/>
    <property type="project" value="TreeGrafter"/>
</dbReference>
<dbReference type="NCBIfam" id="TIGR01974">
    <property type="entry name" value="NDH_I_L"/>
    <property type="match status" value="1"/>
</dbReference>
<feature type="domain" description="NADH:quinone oxidoreductase/Mrp antiporter transmembrane" evidence="7">
    <location>
        <begin position="132"/>
        <end position="421"/>
    </location>
</feature>
<evidence type="ECO:0000256" key="4">
    <source>
        <dbReference type="ARBA" id="ARBA00023136"/>
    </source>
</evidence>
<feature type="transmembrane region" description="Helical" evidence="6">
    <location>
        <begin position="337"/>
        <end position="357"/>
    </location>
</feature>
<feature type="transmembrane region" description="Helical" evidence="6">
    <location>
        <begin position="280"/>
        <end position="298"/>
    </location>
</feature>
<dbReference type="HOGENOM" id="CLU_007100_6_0_10"/>
<dbReference type="EMBL" id="CP002691">
    <property type="protein sequence ID" value="AEE48239.1"/>
    <property type="molecule type" value="Genomic_DNA"/>
</dbReference>
<dbReference type="InterPro" id="IPR003945">
    <property type="entry name" value="NU5C-like"/>
</dbReference>
<feature type="transmembrane region" description="Helical" evidence="6">
    <location>
        <begin position="208"/>
        <end position="226"/>
    </location>
</feature>
<dbReference type="PANTHER" id="PTHR42829:SF2">
    <property type="entry name" value="NADH-UBIQUINONE OXIDOREDUCTASE CHAIN 5"/>
    <property type="match status" value="1"/>
</dbReference>
<dbReference type="EC" id="1.6.5.11" evidence="9"/>
<evidence type="ECO:0000313" key="10">
    <source>
        <dbReference type="Proteomes" id="UP000008461"/>
    </source>
</evidence>
<keyword evidence="9" id="KW-0560">Oxidoreductase</keyword>
<feature type="domain" description="NADH-Ubiquinone oxidoreductase (complex I) chain 5 N-terminal" evidence="8">
    <location>
        <begin position="66"/>
        <end position="116"/>
    </location>
</feature>
<dbReference type="GO" id="GO:0003954">
    <property type="term" value="F:NADH dehydrogenase activity"/>
    <property type="evidence" value="ECO:0007669"/>
    <property type="project" value="TreeGrafter"/>
</dbReference>
<dbReference type="NCBIfam" id="NF005141">
    <property type="entry name" value="PRK06590.1"/>
    <property type="match status" value="1"/>
</dbReference>
<dbReference type="InterPro" id="IPR001516">
    <property type="entry name" value="Proton_antipo_N"/>
</dbReference>
<dbReference type="Pfam" id="PF00662">
    <property type="entry name" value="Proton_antipo_N"/>
    <property type="match status" value="1"/>
</dbReference>
<evidence type="ECO:0000256" key="2">
    <source>
        <dbReference type="ARBA" id="ARBA00022692"/>
    </source>
</evidence>
<protein>
    <submittedName>
        <fullName evidence="9">Proton-translocating NADH-quinone oxidoreductase, chain L</fullName>
        <ecNumber evidence="9">1.6.5.11</ecNumber>
    </submittedName>
</protein>
<keyword evidence="10" id="KW-1185">Reference proteome</keyword>
<dbReference type="GO" id="GO:0016020">
    <property type="term" value="C:membrane"/>
    <property type="evidence" value="ECO:0007669"/>
    <property type="project" value="UniProtKB-SubCell"/>
</dbReference>
<keyword evidence="3 6" id="KW-1133">Transmembrane helix</keyword>
<feature type="transmembrane region" description="Helical" evidence="6">
    <location>
        <begin position="455"/>
        <end position="473"/>
    </location>
</feature>
<name>F4KW41_HALH1</name>
<dbReference type="InterPro" id="IPR018393">
    <property type="entry name" value="NADHpl_OxRdtase_5_subgr"/>
</dbReference>
<feature type="transmembrane region" description="Helical" evidence="6">
    <location>
        <begin position="178"/>
        <end position="196"/>
    </location>
</feature>
<dbReference type="Pfam" id="PF00361">
    <property type="entry name" value="Proton_antipo_M"/>
    <property type="match status" value="1"/>
</dbReference>
<feature type="transmembrane region" description="Helical" evidence="6">
    <location>
        <begin position="411"/>
        <end position="434"/>
    </location>
</feature>
<evidence type="ECO:0000256" key="3">
    <source>
        <dbReference type="ARBA" id="ARBA00022989"/>
    </source>
</evidence>
<dbReference type="eggNOG" id="COG1009">
    <property type="taxonomic scope" value="Bacteria"/>
</dbReference>
<proteinExistence type="predicted"/>
<dbReference type="KEGG" id="hhy:Halhy_0327"/>
<dbReference type="GO" id="GO:0012505">
    <property type="term" value="C:endomembrane system"/>
    <property type="evidence" value="ECO:0007669"/>
    <property type="project" value="UniProtKB-SubCell"/>
</dbReference>
<comment type="subcellular location">
    <subcellularLocation>
        <location evidence="1">Endomembrane system</location>
        <topology evidence="1">Multi-pass membrane protein</topology>
    </subcellularLocation>
    <subcellularLocation>
        <location evidence="5">Membrane</location>
        <topology evidence="5">Multi-pass membrane protein</topology>
    </subcellularLocation>
</comment>
<evidence type="ECO:0000259" key="7">
    <source>
        <dbReference type="Pfam" id="PF00361"/>
    </source>
</evidence>
<feature type="transmembrane region" description="Helical" evidence="6">
    <location>
        <begin position="76"/>
        <end position="101"/>
    </location>
</feature>
<feature type="transmembrane region" description="Helical" evidence="6">
    <location>
        <begin position="369"/>
        <end position="391"/>
    </location>
</feature>
<evidence type="ECO:0000313" key="9">
    <source>
        <dbReference type="EMBL" id="AEE48239.1"/>
    </source>
</evidence>
<dbReference type="STRING" id="760192.Halhy_0327"/>
<dbReference type="Gene3D" id="1.20.5.2700">
    <property type="match status" value="1"/>
</dbReference>
<dbReference type="OrthoDB" id="9807568at2"/>
<dbReference type="PRINTS" id="PR01435">
    <property type="entry name" value="NPOXDRDTASE5"/>
</dbReference>
<organism evidence="9 10">
    <name type="scientific">Haliscomenobacter hydrossis (strain ATCC 27775 / DSM 1100 / LMG 10767 / O)</name>
    <dbReference type="NCBI Taxonomy" id="760192"/>
    <lineage>
        <taxon>Bacteria</taxon>
        <taxon>Pseudomonadati</taxon>
        <taxon>Bacteroidota</taxon>
        <taxon>Saprospiria</taxon>
        <taxon>Saprospirales</taxon>
        <taxon>Haliscomenobacteraceae</taxon>
        <taxon>Haliscomenobacter</taxon>
    </lineage>
</organism>
<evidence type="ECO:0000259" key="8">
    <source>
        <dbReference type="Pfam" id="PF00662"/>
    </source>
</evidence>
<keyword evidence="4 6" id="KW-0472">Membrane</keyword>
<feature type="transmembrane region" description="Helical" evidence="6">
    <location>
        <begin position="247"/>
        <end position="265"/>
    </location>
</feature>
<feature type="transmembrane region" description="Helical" evidence="6">
    <location>
        <begin position="113"/>
        <end position="131"/>
    </location>
</feature>
<reference key="2">
    <citation type="submission" date="2011-04" db="EMBL/GenBank/DDBJ databases">
        <title>Complete sequence of chromosome of Haliscomenobacter hydrossis DSM 1100.</title>
        <authorList>
            <consortium name="US DOE Joint Genome Institute (JGI-PGF)"/>
            <person name="Lucas S."/>
            <person name="Han J."/>
            <person name="Lapidus A."/>
            <person name="Bruce D."/>
            <person name="Goodwin L."/>
            <person name="Pitluck S."/>
            <person name="Peters L."/>
            <person name="Kyrpides N."/>
            <person name="Mavromatis K."/>
            <person name="Ivanova N."/>
            <person name="Ovchinnikova G."/>
            <person name="Pagani I."/>
            <person name="Daligault H."/>
            <person name="Detter J.C."/>
            <person name="Han C."/>
            <person name="Land M."/>
            <person name="Hauser L."/>
            <person name="Markowitz V."/>
            <person name="Cheng J.-F."/>
            <person name="Hugenholtz P."/>
            <person name="Woyke T."/>
            <person name="Wu D."/>
            <person name="Verbarg S."/>
            <person name="Frueling A."/>
            <person name="Brambilla E."/>
            <person name="Klenk H.-P."/>
            <person name="Eisen J.A."/>
        </authorList>
    </citation>
    <scope>NUCLEOTIDE SEQUENCE</scope>
    <source>
        <strain>DSM 1100</strain>
    </source>
</reference>
<evidence type="ECO:0000256" key="6">
    <source>
        <dbReference type="SAM" id="Phobius"/>
    </source>
</evidence>
<reference evidence="9 10" key="1">
    <citation type="journal article" date="2011" name="Stand. Genomic Sci.">
        <title>Complete genome sequence of Haliscomenobacter hydrossis type strain (O).</title>
        <authorList>
            <consortium name="US DOE Joint Genome Institute (JGI-PGF)"/>
            <person name="Daligault H."/>
            <person name="Lapidus A."/>
            <person name="Zeytun A."/>
            <person name="Nolan M."/>
            <person name="Lucas S."/>
            <person name="Del Rio T.G."/>
            <person name="Tice H."/>
            <person name="Cheng J.F."/>
            <person name="Tapia R."/>
            <person name="Han C."/>
            <person name="Goodwin L."/>
            <person name="Pitluck S."/>
            <person name="Liolios K."/>
            <person name="Pagani I."/>
            <person name="Ivanova N."/>
            <person name="Huntemann M."/>
            <person name="Mavromatis K."/>
            <person name="Mikhailova N."/>
            <person name="Pati A."/>
            <person name="Chen A."/>
            <person name="Palaniappan K."/>
            <person name="Land M."/>
            <person name="Hauser L."/>
            <person name="Brambilla E.M."/>
            <person name="Rohde M."/>
            <person name="Verbarg S."/>
            <person name="Goker M."/>
            <person name="Bristow J."/>
            <person name="Eisen J.A."/>
            <person name="Markowitz V."/>
            <person name="Hugenholtz P."/>
            <person name="Kyrpides N.C."/>
            <person name="Klenk H.P."/>
            <person name="Woyke T."/>
        </authorList>
    </citation>
    <scope>NUCLEOTIDE SEQUENCE [LARGE SCALE GENOMIC DNA]</scope>
    <source>
        <strain evidence="10">ATCC 27775 / DSM 1100 / LMG 10767 / O</strain>
    </source>
</reference>
<feature type="transmembrane region" description="Helical" evidence="6">
    <location>
        <begin position="305"/>
        <end position="331"/>
    </location>
</feature>
<dbReference type="AlphaFoldDB" id="F4KW41"/>
<evidence type="ECO:0000256" key="5">
    <source>
        <dbReference type="RuleBase" id="RU000320"/>
    </source>
</evidence>
<evidence type="ECO:0000256" key="1">
    <source>
        <dbReference type="ARBA" id="ARBA00004127"/>
    </source>
</evidence>
<sequence length="631" mass="68490">MENLIWLIPILPLLGFFILGLGASKLPKGAAGVIGCASVMIAFALSIGLAGTVFTNGGLEQNLFTWVSSGTWSVDFGFLVDPLSLIMMLVITGVGSLIHIYSTGYMHDDERHNYFFAYLNLFIFFMLLLVMSNNYLLLFAGWEGVGLCSYLLIGFWFKVDEYNEAAKKAFVMNRIGDLGFLLGLFLILVYFGTLNYDGVFDSEKLSQMPVGVLTAITLLFIVGAAGKSAQIPLYTWLPDAMAGPTPVSALIHAATMVTAGIYLTIRSHALFDLAPISMQVLTYVGLATSIFAATIGLKQNDIKKVLAYSTVSQLGLMFFALGLGAYVAAFFHLVTHAFFKALLFLGAGSVIHGLGGEQDIRKMGALRKILPITFIVFLIGTLAIAGIPPFAGFVSKDQILLAAYEKSPILFAMGVFASLLTVFYMFRMFFLVFYGQNRVDHDTLHHAHESPAAMTVPLGILALLSVVGGFLNWPALMGGGDWLQHTLSGVLGVEEGHEHHHAISPSTEWLLMGIVVALVVGVIGLAYSLYVQRNTVPVADEQEEGFGRVLNRKYFVDELYSTLFVKPAQTLSEWFGRIVDPKILDGAINGIGQSILSLGSVLKNIQQGAVGLYLFVFAVGIVILLALQILL</sequence>